<dbReference type="RefSeq" id="WP_311596913.1">
    <property type="nucleotide sequence ID" value="NZ_JAVREM010000005.1"/>
</dbReference>
<dbReference type="Pfam" id="PF06772">
    <property type="entry name" value="LtrA"/>
    <property type="match status" value="1"/>
</dbReference>
<keyword evidence="1" id="KW-0472">Membrane</keyword>
<feature type="transmembrane region" description="Helical" evidence="1">
    <location>
        <begin position="309"/>
        <end position="329"/>
    </location>
</feature>
<dbReference type="EMBL" id="JAVREM010000005">
    <property type="protein sequence ID" value="MDT0318317.1"/>
    <property type="molecule type" value="Genomic_DNA"/>
</dbReference>
<feature type="transmembrane region" description="Helical" evidence="1">
    <location>
        <begin position="116"/>
        <end position="137"/>
    </location>
</feature>
<feature type="transmembrane region" description="Helical" evidence="1">
    <location>
        <begin position="349"/>
        <end position="374"/>
    </location>
</feature>
<dbReference type="PANTHER" id="PTHR36840">
    <property type="entry name" value="BLL5714 PROTEIN"/>
    <property type="match status" value="1"/>
</dbReference>
<feature type="transmembrane region" description="Helical" evidence="1">
    <location>
        <begin position="149"/>
        <end position="167"/>
    </location>
</feature>
<feature type="transmembrane region" description="Helical" evidence="1">
    <location>
        <begin position="90"/>
        <end position="110"/>
    </location>
</feature>
<sequence>MSSAPLHRPMAARDPEEEHRVATPLELFFDLCFVVAVAQIAGELHHYVADDHAGHAVLSFLAGWFAIWWAWMNVTWFASAYDTDDVPYRIALLVTITGALILAAGVTQAFEQGDFLIIAIGYTVMRAALITLWLRAARAHPEGRATARRYALGLAVVQAAWLGWLLLPPGLQLPLFAAFAACDLAVPVWAELARRTPFHPHHIAERYGLFTLIVLGESVLSATTAVRSAVDTQEATARLFTVAAGGLLIVFSMWWLYFAKPAAELLLSQRTAFVWGYGHYLVFGAAAAVGAGLAVNVDHSVHHAAVGRVAAAAAVTLPVALFLVVLWLLHIRPHQVGGRQGLLFPLTAALVLAATLLPAAVLVTGLLTAALVAAGTIPRHPSR</sequence>
<reference evidence="3" key="1">
    <citation type="submission" date="2023-07" db="EMBL/GenBank/DDBJ databases">
        <title>30 novel species of actinomycetes from the DSMZ collection.</title>
        <authorList>
            <person name="Nouioui I."/>
        </authorList>
    </citation>
    <scope>NUCLEOTIDE SEQUENCE [LARGE SCALE GENOMIC DNA]</scope>
    <source>
        <strain evidence="3">DSM 44918</strain>
    </source>
</reference>
<keyword evidence="1" id="KW-0812">Transmembrane</keyword>
<feature type="transmembrane region" description="Helical" evidence="1">
    <location>
        <begin position="277"/>
        <end position="297"/>
    </location>
</feature>
<proteinExistence type="predicted"/>
<dbReference type="Proteomes" id="UP001183420">
    <property type="component" value="Unassembled WGS sequence"/>
</dbReference>
<evidence type="ECO:0000313" key="2">
    <source>
        <dbReference type="EMBL" id="MDT0318317.1"/>
    </source>
</evidence>
<dbReference type="PANTHER" id="PTHR36840:SF1">
    <property type="entry name" value="BLL5714 PROTEIN"/>
    <property type="match status" value="1"/>
</dbReference>
<organism evidence="2 3">
    <name type="scientific">Streptomyces millisiae</name>
    <dbReference type="NCBI Taxonomy" id="3075542"/>
    <lineage>
        <taxon>Bacteria</taxon>
        <taxon>Bacillati</taxon>
        <taxon>Actinomycetota</taxon>
        <taxon>Actinomycetes</taxon>
        <taxon>Kitasatosporales</taxon>
        <taxon>Streptomycetaceae</taxon>
        <taxon>Streptomyces</taxon>
    </lineage>
</organism>
<protein>
    <submittedName>
        <fullName evidence="2">Low temperature requirement protein A</fullName>
    </submittedName>
</protein>
<gene>
    <name evidence="2" type="ORF">RNC47_08215</name>
</gene>
<accession>A0ABU2LL51</accession>
<dbReference type="InterPro" id="IPR010640">
    <property type="entry name" value="Low_temperature_requirement_A"/>
</dbReference>
<keyword evidence="1" id="KW-1133">Transmembrane helix</keyword>
<feature type="transmembrane region" description="Helical" evidence="1">
    <location>
        <begin position="53"/>
        <end position="78"/>
    </location>
</feature>
<evidence type="ECO:0000313" key="3">
    <source>
        <dbReference type="Proteomes" id="UP001183420"/>
    </source>
</evidence>
<evidence type="ECO:0000256" key="1">
    <source>
        <dbReference type="SAM" id="Phobius"/>
    </source>
</evidence>
<name>A0ABU2LL51_9ACTN</name>
<feature type="transmembrane region" description="Helical" evidence="1">
    <location>
        <begin position="21"/>
        <end position="41"/>
    </location>
</feature>
<comment type="caution">
    <text evidence="2">The sequence shown here is derived from an EMBL/GenBank/DDBJ whole genome shotgun (WGS) entry which is preliminary data.</text>
</comment>
<feature type="transmembrane region" description="Helical" evidence="1">
    <location>
        <begin position="237"/>
        <end position="257"/>
    </location>
</feature>
<keyword evidence="3" id="KW-1185">Reference proteome</keyword>